<feature type="transmembrane region" description="Helical" evidence="2">
    <location>
        <begin position="89"/>
        <end position="114"/>
    </location>
</feature>
<dbReference type="Proteomes" id="UP000885703">
    <property type="component" value="Unassembled WGS sequence"/>
</dbReference>
<dbReference type="AlphaFoldDB" id="A0A7V1BKL0"/>
<feature type="transmembrane region" description="Helical" evidence="2">
    <location>
        <begin position="624"/>
        <end position="648"/>
    </location>
</feature>
<organism evidence="4">
    <name type="scientific">Halopseudomonas xinjiangensis</name>
    <dbReference type="NCBI Taxonomy" id="487184"/>
    <lineage>
        <taxon>Bacteria</taxon>
        <taxon>Pseudomonadati</taxon>
        <taxon>Pseudomonadota</taxon>
        <taxon>Gammaproteobacteria</taxon>
        <taxon>Pseudomonadales</taxon>
        <taxon>Pseudomonadaceae</taxon>
        <taxon>Halopseudomonas</taxon>
    </lineage>
</organism>
<sequence length="807" mass="85537">MAIDTTQNQKGLGQYLIAALLLLFVLFTCDTASAQAVSDEMVIQATDSANSLGNMNAGPEDFGQALLNFVTYGSYEKGDYDTPSLLATIAKVICVISLFVMATLAVVGGANFVIQTANKGVPGGQVISSFWMPIRISVATILLVPLGSGYSTLQHGVTKIAEYGNTHGSYLSGKGIDHLVSYGAYSPPLMADNKNLVNGVVAAELCMLHTNTSLRREAVTVNTKQVGETFYFSYDYTDTSSYRVSAPIPNYCGAVEITAPGAETTVMEGAQEFFTGNKWTSGADTLTRSKNSEQVASRLLTQKFTGIFNTIRSDAAAIAQILASDSSSLASLQDGTGSPESFSSMSTQSNQYATSASAKLNALYSKANVAVQKAVSEAVNAARSSVATDNQGRAWAEEIKALGWTALGTLYWQQSNDQKLINTIARTLSPNYIEAQSDGQFENDERLGDLMLRYRAMLDAAKSLTPPPLDGNSFGKIVSITEAGSSGSGFFKSWISSLSQSVMLYLVTDDDGDFVNQMQSTGQGLVSFIDLSYHATVLVPAAAAAANTTVQHVAEKVGDAGSGIPIIGKVISAVASPASGVAKGVAEGIYVAIEGYAELVKGLLGPLVIAGFILAVVLPSIPLFFWLMGVVSWILFYIECLLISPIWLSAHGTAEKEGWGSEHTRQGYMLMIGLYLNPILRSAGFFAVLVVIYPLGVLVKWLSSYMQGIISSGFLTSPFIIIGGMLALSFLAYSIAMRVFSLPNELFERGLRWVNGGQEVTGDENGTNRVTAMVTSFGYKAEGGMRGAGNAQPRPTTGGGGKAPMPN</sequence>
<reference evidence="4" key="1">
    <citation type="journal article" date="2020" name="mSystems">
        <title>Genome- and Community-Level Interaction Insights into Carbon Utilization and Element Cycling Functions of Hydrothermarchaeota in Hydrothermal Sediment.</title>
        <authorList>
            <person name="Zhou Z."/>
            <person name="Liu Y."/>
            <person name="Xu W."/>
            <person name="Pan J."/>
            <person name="Luo Z.H."/>
            <person name="Li M."/>
        </authorList>
    </citation>
    <scope>NUCLEOTIDE SEQUENCE [LARGE SCALE GENOMIC DNA]</scope>
    <source>
        <strain evidence="4">HyVt-324</strain>
    </source>
</reference>
<keyword evidence="2" id="KW-1133">Transmembrane helix</keyword>
<keyword evidence="3" id="KW-0732">Signal</keyword>
<protein>
    <recommendedName>
        <fullName evidence="5">Conjugal transfer/type IV secretion protein DotA/TraY</fullName>
    </recommendedName>
</protein>
<feature type="transmembrane region" description="Helical" evidence="2">
    <location>
        <begin position="668"/>
        <end position="695"/>
    </location>
</feature>
<evidence type="ECO:0008006" key="5">
    <source>
        <dbReference type="Google" id="ProtNLM"/>
    </source>
</evidence>
<keyword evidence="2" id="KW-0472">Membrane</keyword>
<keyword evidence="2" id="KW-0812">Transmembrane</keyword>
<dbReference type="NCBIfam" id="TIGR04346">
    <property type="entry name" value="DotA_TraY"/>
    <property type="match status" value="1"/>
</dbReference>
<dbReference type="InterPro" id="IPR027628">
    <property type="entry name" value="DotA_TraY"/>
</dbReference>
<feature type="signal peptide" evidence="3">
    <location>
        <begin position="1"/>
        <end position="34"/>
    </location>
</feature>
<feature type="compositionally biased region" description="Gly residues" evidence="1">
    <location>
        <begin position="797"/>
        <end position="807"/>
    </location>
</feature>
<accession>A0A7V1BKL0</accession>
<comment type="caution">
    <text evidence="4">The sequence shown here is derived from an EMBL/GenBank/DDBJ whole genome shotgun (WGS) entry which is preliminary data.</text>
</comment>
<feature type="chain" id="PRO_5031523084" description="Conjugal transfer/type IV secretion protein DotA/TraY" evidence="3">
    <location>
        <begin position="35"/>
        <end position="807"/>
    </location>
</feature>
<feature type="transmembrane region" description="Helical" evidence="2">
    <location>
        <begin position="599"/>
        <end position="618"/>
    </location>
</feature>
<evidence type="ECO:0000256" key="1">
    <source>
        <dbReference type="SAM" id="MobiDB-lite"/>
    </source>
</evidence>
<proteinExistence type="predicted"/>
<feature type="transmembrane region" description="Helical" evidence="2">
    <location>
        <begin position="715"/>
        <end position="736"/>
    </location>
</feature>
<feature type="region of interest" description="Disordered" evidence="1">
    <location>
        <begin position="784"/>
        <end position="807"/>
    </location>
</feature>
<evidence type="ECO:0000256" key="3">
    <source>
        <dbReference type="SAM" id="SignalP"/>
    </source>
</evidence>
<dbReference type="EMBL" id="DRFO01000003">
    <property type="protein sequence ID" value="HDZ54952.1"/>
    <property type="molecule type" value="Genomic_DNA"/>
</dbReference>
<evidence type="ECO:0000256" key="2">
    <source>
        <dbReference type="SAM" id="Phobius"/>
    </source>
</evidence>
<name>A0A7V1BKL0_9GAMM</name>
<evidence type="ECO:0000313" key="4">
    <source>
        <dbReference type="EMBL" id="HDZ54952.1"/>
    </source>
</evidence>
<gene>
    <name evidence="4" type="ORF">ENH64_00545</name>
</gene>